<dbReference type="Proteomes" id="UP001230496">
    <property type="component" value="Chromosome"/>
</dbReference>
<name>A0AA51NCH7_9BACT</name>
<proteinExistence type="predicted"/>
<accession>A0AA51NCH7</accession>
<keyword evidence="3" id="KW-1185">Reference proteome</keyword>
<dbReference type="InterPro" id="IPR011083">
    <property type="entry name" value="Phage_tail_collar_dom"/>
</dbReference>
<feature type="domain" description="Phage tail collar" evidence="1">
    <location>
        <begin position="7"/>
        <end position="62"/>
    </location>
</feature>
<dbReference type="Pfam" id="PF07484">
    <property type="entry name" value="Collar"/>
    <property type="match status" value="1"/>
</dbReference>
<dbReference type="EMBL" id="CP129971">
    <property type="protein sequence ID" value="WMN12613.1"/>
    <property type="molecule type" value="Genomic_DNA"/>
</dbReference>
<dbReference type="AlphaFoldDB" id="A0AA51NCH7"/>
<sequence length="198" mass="21107">MEGTISEIRYFGPTWTPRNWFPCDGRLLPISQYTAFFSLIGTIYGGDGRTTFAIPDLRGRVPVGAGNGPGLTPRSNGQKGGVQNVTLNTLEIPTHNHVAQTSNPTVNSATATIRVNTSSSSGNNPSGNYLGLDQAAPIYESTANGTMASDAVQINSINFNPINTTVGMTGGNQSHENMQPWLCLNPIICYQGIFPSRS</sequence>
<dbReference type="KEGG" id="msaa:QYS49_34080"/>
<protein>
    <submittedName>
        <fullName evidence="2">Tail fiber protein</fullName>
    </submittedName>
</protein>
<dbReference type="Gene3D" id="3.90.1340.10">
    <property type="entry name" value="Phage tail collar domain"/>
    <property type="match status" value="1"/>
</dbReference>
<evidence type="ECO:0000259" key="1">
    <source>
        <dbReference type="Pfam" id="PF07484"/>
    </source>
</evidence>
<organism evidence="2 3">
    <name type="scientific">Marivirga salinarum</name>
    <dbReference type="NCBI Taxonomy" id="3059078"/>
    <lineage>
        <taxon>Bacteria</taxon>
        <taxon>Pseudomonadati</taxon>
        <taxon>Bacteroidota</taxon>
        <taxon>Cytophagia</taxon>
        <taxon>Cytophagales</taxon>
        <taxon>Marivirgaceae</taxon>
        <taxon>Marivirga</taxon>
    </lineage>
</organism>
<evidence type="ECO:0000313" key="3">
    <source>
        <dbReference type="Proteomes" id="UP001230496"/>
    </source>
</evidence>
<evidence type="ECO:0000313" key="2">
    <source>
        <dbReference type="EMBL" id="WMN12613.1"/>
    </source>
</evidence>
<dbReference type="RefSeq" id="WP_308350805.1">
    <property type="nucleotide sequence ID" value="NZ_CP129971.1"/>
</dbReference>
<dbReference type="InterPro" id="IPR037053">
    <property type="entry name" value="Phage_tail_collar_dom_sf"/>
</dbReference>
<gene>
    <name evidence="2" type="ORF">QYS49_34080</name>
</gene>
<reference evidence="2 3" key="1">
    <citation type="submission" date="2023-08" db="EMBL/GenBank/DDBJ databases">
        <title>Comparative genomics and taxonomic characterization of three novel marine species of genus Marivirga.</title>
        <authorList>
            <person name="Muhammad N."/>
            <person name="Kim S.-G."/>
        </authorList>
    </citation>
    <scope>NUCLEOTIDE SEQUENCE [LARGE SCALE GENOMIC DNA]</scope>
    <source>
        <strain evidence="2 3">BDSF4-3</strain>
    </source>
</reference>
<dbReference type="SUPFAM" id="SSF88874">
    <property type="entry name" value="Receptor-binding domain of short tail fibre protein gp12"/>
    <property type="match status" value="1"/>
</dbReference>